<evidence type="ECO:0000313" key="2">
    <source>
        <dbReference type="EMBL" id="JAT23083.1"/>
    </source>
</evidence>
<reference evidence="2" key="1">
    <citation type="submission" date="2015-11" db="EMBL/GenBank/DDBJ databases">
        <title>De novo transcriptome assembly of four potential Pierce s Disease insect vectors from Arizona vineyards.</title>
        <authorList>
            <person name="Tassone E.E."/>
        </authorList>
    </citation>
    <scope>NUCLEOTIDE SEQUENCE</scope>
</reference>
<dbReference type="AlphaFoldDB" id="A0A1B6LH95"/>
<dbReference type="EMBL" id="GEBQ01016894">
    <property type="protein sequence ID" value="JAT23083.1"/>
    <property type="molecule type" value="Transcribed_RNA"/>
</dbReference>
<feature type="signal peptide" evidence="1">
    <location>
        <begin position="1"/>
        <end position="21"/>
    </location>
</feature>
<organism evidence="2">
    <name type="scientific">Graphocephala atropunctata</name>
    <dbReference type="NCBI Taxonomy" id="36148"/>
    <lineage>
        <taxon>Eukaryota</taxon>
        <taxon>Metazoa</taxon>
        <taxon>Ecdysozoa</taxon>
        <taxon>Arthropoda</taxon>
        <taxon>Hexapoda</taxon>
        <taxon>Insecta</taxon>
        <taxon>Pterygota</taxon>
        <taxon>Neoptera</taxon>
        <taxon>Paraneoptera</taxon>
        <taxon>Hemiptera</taxon>
        <taxon>Auchenorrhyncha</taxon>
        <taxon>Membracoidea</taxon>
        <taxon>Cicadellidae</taxon>
        <taxon>Cicadellinae</taxon>
        <taxon>Cicadellini</taxon>
        <taxon>Graphocephala</taxon>
    </lineage>
</organism>
<evidence type="ECO:0000256" key="1">
    <source>
        <dbReference type="SAM" id="SignalP"/>
    </source>
</evidence>
<proteinExistence type="predicted"/>
<protein>
    <submittedName>
        <fullName evidence="2">Uncharacterized protein</fullName>
    </submittedName>
</protein>
<sequence>MAYLLMTLTATLLMGLHHSAGSPTEVHQFFPIPDTEEVPPATGELDDLASFLTELLIEDPWEYVGDPLVYVGGEVEEEDPESEVEEGTVSMPVKRSRYYRRYPWKRQNGRYNSDPDGYICNPSKDDVFQLLVALHEAKNGKDRTVHFCNRRRPARAIFTNIRFLGRRK</sequence>
<gene>
    <name evidence="2" type="ORF">g.51992</name>
</gene>
<name>A0A1B6LH95_9HEMI</name>
<accession>A0A1B6LH95</accession>
<keyword evidence="1" id="KW-0732">Signal</keyword>
<feature type="chain" id="PRO_5008587458" evidence="1">
    <location>
        <begin position="22"/>
        <end position="168"/>
    </location>
</feature>